<keyword evidence="3" id="KW-1185">Reference proteome</keyword>
<gene>
    <name evidence="2" type="ORF">GB927_002920</name>
</gene>
<evidence type="ECO:0000259" key="1">
    <source>
        <dbReference type="Pfam" id="PF13452"/>
    </source>
</evidence>
<reference evidence="2" key="1">
    <citation type="submission" date="2021-07" db="EMBL/GenBank/DDBJ databases">
        <title>Shinella sp. nov., a novel member of the genus Shinella from water.</title>
        <authorList>
            <person name="Deng Y."/>
        </authorList>
    </citation>
    <scope>NUCLEOTIDE SEQUENCE</scope>
    <source>
        <strain evidence="2">CPCC 100929</strain>
    </source>
</reference>
<accession>A0ABT1R1C9</accession>
<evidence type="ECO:0000313" key="2">
    <source>
        <dbReference type="EMBL" id="MCQ4628973.1"/>
    </source>
</evidence>
<sequence length="273" mass="29865">MNVQDYVGRTDIRRDVICRHALRRLAATLDIDEPTTLPPLWHWMLFQEWPRPSGIGADGHPRRGGFLPPLVDLSRRMYAGGRISFLTPLQAGDEVTRKSTILNVKERVGRSGAIVIVTIGHEISGPDGPTILEEQDLVYLGPRDASGRAPEPAEAACAGATSVELVPDPLLLFRYSCLTGNGHRIHYDLEYTREEENYPSLVVHGPLQATLLAKLAGEIQNGSVMTGFTFKALHPAFHGNTLRLEGWNEDGHVKVRSLDAGGALCVDATATFS</sequence>
<dbReference type="Proteomes" id="UP000996601">
    <property type="component" value="Unassembled WGS sequence"/>
</dbReference>
<organism evidence="2 3">
    <name type="scientific">Shinella lacus</name>
    <dbReference type="NCBI Taxonomy" id="2654216"/>
    <lineage>
        <taxon>Bacteria</taxon>
        <taxon>Pseudomonadati</taxon>
        <taxon>Pseudomonadota</taxon>
        <taxon>Alphaproteobacteria</taxon>
        <taxon>Hyphomicrobiales</taxon>
        <taxon>Rhizobiaceae</taxon>
        <taxon>Shinella</taxon>
    </lineage>
</organism>
<protein>
    <submittedName>
        <fullName evidence="2">MaoC family dehydratase N-terminal domain-containing protein</fullName>
    </submittedName>
</protein>
<name>A0ABT1R1C9_9HYPH</name>
<dbReference type="InterPro" id="IPR029069">
    <property type="entry name" value="HotDog_dom_sf"/>
</dbReference>
<dbReference type="Pfam" id="PF13452">
    <property type="entry name" value="FAS1_DH_region"/>
    <property type="match status" value="1"/>
</dbReference>
<dbReference type="RefSeq" id="WP_256115064.1">
    <property type="nucleotide sequence ID" value="NZ_WHSB02000001.1"/>
</dbReference>
<dbReference type="InterPro" id="IPR052741">
    <property type="entry name" value="Mitochondrial_HTD2"/>
</dbReference>
<dbReference type="PANTHER" id="PTHR28152:SF1">
    <property type="entry name" value="HYDROXYACYL-THIOESTER DEHYDRATASE TYPE 2, MITOCHONDRIAL"/>
    <property type="match status" value="1"/>
</dbReference>
<proteinExistence type="predicted"/>
<feature type="domain" description="FAS1-like dehydratase" evidence="1">
    <location>
        <begin position="70"/>
        <end position="131"/>
    </location>
</feature>
<dbReference type="SUPFAM" id="SSF54637">
    <property type="entry name" value="Thioesterase/thiol ester dehydrase-isomerase"/>
    <property type="match status" value="2"/>
</dbReference>
<dbReference type="InterPro" id="IPR039569">
    <property type="entry name" value="FAS1-like_DH_region"/>
</dbReference>
<dbReference type="Gene3D" id="3.10.129.10">
    <property type="entry name" value="Hotdog Thioesterase"/>
    <property type="match status" value="2"/>
</dbReference>
<dbReference type="EMBL" id="WHSB02000001">
    <property type="protein sequence ID" value="MCQ4628973.1"/>
    <property type="molecule type" value="Genomic_DNA"/>
</dbReference>
<dbReference type="PANTHER" id="PTHR28152">
    <property type="entry name" value="HYDROXYACYL-THIOESTER DEHYDRATASE TYPE 2, MITOCHONDRIAL"/>
    <property type="match status" value="1"/>
</dbReference>
<evidence type="ECO:0000313" key="3">
    <source>
        <dbReference type="Proteomes" id="UP000996601"/>
    </source>
</evidence>
<comment type="caution">
    <text evidence="2">The sequence shown here is derived from an EMBL/GenBank/DDBJ whole genome shotgun (WGS) entry which is preliminary data.</text>
</comment>